<feature type="chain" id="PRO_5016777626" evidence="1">
    <location>
        <begin position="25"/>
        <end position="183"/>
    </location>
</feature>
<name>A0A366FIG1_9HYPH</name>
<evidence type="ECO:0000256" key="1">
    <source>
        <dbReference type="SAM" id="SignalP"/>
    </source>
</evidence>
<reference evidence="2 3" key="1">
    <citation type="submission" date="2018-06" db="EMBL/GenBank/DDBJ databases">
        <title>Genomic Encyclopedia of Type Strains, Phase IV (KMG-IV): sequencing the most valuable type-strain genomes for metagenomic binning, comparative biology and taxonomic classification.</title>
        <authorList>
            <person name="Goeker M."/>
        </authorList>
    </citation>
    <scope>NUCLEOTIDE SEQUENCE [LARGE SCALE GENOMIC DNA]</scope>
    <source>
        <strain evidence="2 3">DSM 24875</strain>
    </source>
</reference>
<keyword evidence="3" id="KW-1185">Reference proteome</keyword>
<evidence type="ECO:0000313" key="2">
    <source>
        <dbReference type="EMBL" id="RBP14371.1"/>
    </source>
</evidence>
<dbReference type="GO" id="GO:0042597">
    <property type="term" value="C:periplasmic space"/>
    <property type="evidence" value="ECO:0007669"/>
    <property type="project" value="InterPro"/>
</dbReference>
<keyword evidence="1" id="KW-0732">Signal</keyword>
<dbReference type="EMBL" id="QNRK01000009">
    <property type="protein sequence ID" value="RBP14371.1"/>
    <property type="molecule type" value="Genomic_DNA"/>
</dbReference>
<dbReference type="Proteomes" id="UP000253529">
    <property type="component" value="Unassembled WGS sequence"/>
</dbReference>
<dbReference type="AlphaFoldDB" id="A0A366FIG1"/>
<evidence type="ECO:0000313" key="3">
    <source>
        <dbReference type="Proteomes" id="UP000253529"/>
    </source>
</evidence>
<dbReference type="InterPro" id="IPR012899">
    <property type="entry name" value="LTXXQ"/>
</dbReference>
<feature type="signal peptide" evidence="1">
    <location>
        <begin position="1"/>
        <end position="24"/>
    </location>
</feature>
<protein>
    <submittedName>
        <fullName evidence="2">LTXXQ motif family protein</fullName>
    </submittedName>
</protein>
<gene>
    <name evidence="2" type="ORF">DFR50_109124</name>
</gene>
<organism evidence="2 3">
    <name type="scientific">Roseiarcus fermentans</name>
    <dbReference type="NCBI Taxonomy" id="1473586"/>
    <lineage>
        <taxon>Bacteria</taxon>
        <taxon>Pseudomonadati</taxon>
        <taxon>Pseudomonadota</taxon>
        <taxon>Alphaproteobacteria</taxon>
        <taxon>Hyphomicrobiales</taxon>
        <taxon>Roseiarcaceae</taxon>
        <taxon>Roseiarcus</taxon>
    </lineage>
</organism>
<dbReference type="Pfam" id="PF07813">
    <property type="entry name" value="LTXXQ"/>
    <property type="match status" value="1"/>
</dbReference>
<sequence>MKRMLVGTLAAAAISTLTTMPAVAQSDQQRPREERMAHWAADREMILQSRLAGMKTGLGLTADQEKLWTPLQAAILDAFQSRMETMQQMVKMREGGGHMSPSDRMEFMASRMAQGAAHMKATSEAMKPLYASLDAKQKHNFDVLSRSVMMSGRASRSVEWVDYGGDAGGSWEPEGWDGQQEQP</sequence>
<comment type="caution">
    <text evidence="2">The sequence shown here is derived from an EMBL/GenBank/DDBJ whole genome shotgun (WGS) entry which is preliminary data.</text>
</comment>
<dbReference type="RefSeq" id="WP_170153143.1">
    <property type="nucleotide sequence ID" value="NZ_QNRK01000009.1"/>
</dbReference>
<proteinExistence type="predicted"/>
<accession>A0A366FIG1</accession>